<evidence type="ECO:0000313" key="2">
    <source>
        <dbReference type="EMBL" id="MBS2211486.1"/>
    </source>
</evidence>
<dbReference type="InterPro" id="IPR001296">
    <property type="entry name" value="Glyco_trans_1"/>
</dbReference>
<protein>
    <submittedName>
        <fullName evidence="2">Glycosyltransferase family 4 protein</fullName>
    </submittedName>
</protein>
<dbReference type="CDD" id="cd03801">
    <property type="entry name" value="GT4_PimA-like"/>
    <property type="match status" value="1"/>
</dbReference>
<dbReference type="RefSeq" id="WP_212227666.1">
    <property type="nucleotide sequence ID" value="NZ_JAGUCN010000008.1"/>
</dbReference>
<name>A0ABS5KAF1_9BACT</name>
<dbReference type="Gene3D" id="3.40.50.2000">
    <property type="entry name" value="Glycogen Phosphorylase B"/>
    <property type="match status" value="2"/>
</dbReference>
<dbReference type="Proteomes" id="UP000721861">
    <property type="component" value="Unassembled WGS sequence"/>
</dbReference>
<feature type="domain" description="Glycosyl transferase family 1" evidence="1">
    <location>
        <begin position="181"/>
        <end position="332"/>
    </location>
</feature>
<keyword evidence="3" id="KW-1185">Reference proteome</keyword>
<dbReference type="PANTHER" id="PTHR12526">
    <property type="entry name" value="GLYCOSYLTRANSFERASE"/>
    <property type="match status" value="1"/>
</dbReference>
<dbReference type="Pfam" id="PF00534">
    <property type="entry name" value="Glycos_transf_1"/>
    <property type="match status" value="1"/>
</dbReference>
<dbReference type="PANTHER" id="PTHR12526:SF630">
    <property type="entry name" value="GLYCOSYLTRANSFERASE"/>
    <property type="match status" value="1"/>
</dbReference>
<evidence type="ECO:0000259" key="1">
    <source>
        <dbReference type="Pfam" id="PF00534"/>
    </source>
</evidence>
<reference evidence="2 3" key="1">
    <citation type="journal article" date="2014" name="Int. J. Syst. Evol. Microbiol.">
        <title>Carboxylicivirga gen. nov. in the family Marinilabiliaceae with two novel species, Carboxylicivirga mesophila sp. nov. and Carboxylicivirga taeanensis sp. nov., and reclassification of Cytophaga fermentans as Saccharicrinis fermentans gen. nov., comb. nov.</title>
        <authorList>
            <person name="Yang S.H."/>
            <person name="Seo H.S."/>
            <person name="Woo J.H."/>
            <person name="Oh H.M."/>
            <person name="Jang H."/>
            <person name="Lee J.H."/>
            <person name="Kim S.J."/>
            <person name="Kwon K.K."/>
        </authorList>
    </citation>
    <scope>NUCLEOTIDE SEQUENCE [LARGE SCALE GENOMIC DNA]</scope>
    <source>
        <strain evidence="2 3">JCM 18290</strain>
    </source>
</reference>
<gene>
    <name evidence="2" type="ORF">KEM09_08745</name>
</gene>
<proteinExistence type="predicted"/>
<evidence type="ECO:0000313" key="3">
    <source>
        <dbReference type="Proteomes" id="UP000721861"/>
    </source>
</evidence>
<dbReference type="SUPFAM" id="SSF53756">
    <property type="entry name" value="UDP-Glycosyltransferase/glycogen phosphorylase"/>
    <property type="match status" value="1"/>
</dbReference>
<dbReference type="EMBL" id="JAGUCN010000008">
    <property type="protein sequence ID" value="MBS2211486.1"/>
    <property type="molecule type" value="Genomic_DNA"/>
</dbReference>
<organism evidence="2 3">
    <name type="scientific">Carboxylicivirga mesophila</name>
    <dbReference type="NCBI Taxonomy" id="1166478"/>
    <lineage>
        <taxon>Bacteria</taxon>
        <taxon>Pseudomonadati</taxon>
        <taxon>Bacteroidota</taxon>
        <taxon>Bacteroidia</taxon>
        <taxon>Marinilabiliales</taxon>
        <taxon>Marinilabiliaceae</taxon>
        <taxon>Carboxylicivirga</taxon>
    </lineage>
</organism>
<accession>A0ABS5KAF1</accession>
<comment type="caution">
    <text evidence="2">The sequence shown here is derived from an EMBL/GenBank/DDBJ whole genome shotgun (WGS) entry which is preliminary data.</text>
</comment>
<sequence length="359" mass="41177">MKVALLIRTLLSGGAEKQCVILAEVLAPLHDVIVIVQNGEQINSHFRERLEQVDVPVYRLDYARWHNKLMKLNGIVKAEKVDIMFSYLTSDNILAGGVRMLNKRLKVVGGIRNCKMDKGRFMVNKLLSRYLHDRTVFNNHSGYQEFIQRGFKPVKCQVISNSIDDLNETFIERSSNLRVNVLSVCRFIEQKDLPTALNVIKQLVEKEEIPIKYILVGYGELEQYLRELIIEMKLSDCVEMVIKPDNLQDYYKMADVYLCTSLFEGTSNSIMEALSFNLPVVTTNVGDNNQLVVEGENGMVLEVGDVDGMVNHLKRLCTNGQLRKDYGARSKEILTEKFSRSRFEENYQILINALNEDER</sequence>